<dbReference type="AlphaFoldDB" id="A0A1A9W4Y1"/>
<keyword evidence="2" id="KW-1185">Reference proteome</keyword>
<dbReference type="EnsemblMetazoa" id="GBRI006488-RA">
    <property type="protein sequence ID" value="GBRI006488-PA"/>
    <property type="gene ID" value="GBRI006488"/>
</dbReference>
<accession>A0A1A9W4Y1</accession>
<protein>
    <submittedName>
        <fullName evidence="1">Uncharacterized protein</fullName>
    </submittedName>
</protein>
<dbReference type="Proteomes" id="UP000091820">
    <property type="component" value="Unassembled WGS sequence"/>
</dbReference>
<organism evidence="1 2">
    <name type="scientific">Glossina brevipalpis</name>
    <dbReference type="NCBI Taxonomy" id="37001"/>
    <lineage>
        <taxon>Eukaryota</taxon>
        <taxon>Metazoa</taxon>
        <taxon>Ecdysozoa</taxon>
        <taxon>Arthropoda</taxon>
        <taxon>Hexapoda</taxon>
        <taxon>Insecta</taxon>
        <taxon>Pterygota</taxon>
        <taxon>Neoptera</taxon>
        <taxon>Endopterygota</taxon>
        <taxon>Diptera</taxon>
        <taxon>Brachycera</taxon>
        <taxon>Muscomorpha</taxon>
        <taxon>Hippoboscoidea</taxon>
        <taxon>Glossinidae</taxon>
        <taxon>Glossina</taxon>
    </lineage>
</organism>
<dbReference type="VEuPathDB" id="VectorBase:GBRI006488"/>
<reference evidence="1" key="2">
    <citation type="submission" date="2020-05" db="UniProtKB">
        <authorList>
            <consortium name="EnsemblMetazoa"/>
        </authorList>
    </citation>
    <scope>IDENTIFICATION</scope>
    <source>
        <strain evidence="1">IAEA</strain>
    </source>
</reference>
<reference evidence="2" key="1">
    <citation type="submission" date="2014-03" db="EMBL/GenBank/DDBJ databases">
        <authorList>
            <person name="Aksoy S."/>
            <person name="Warren W."/>
            <person name="Wilson R.K."/>
        </authorList>
    </citation>
    <scope>NUCLEOTIDE SEQUENCE [LARGE SCALE GENOMIC DNA]</scope>
    <source>
        <strain evidence="2">IAEA</strain>
    </source>
</reference>
<sequence>MNINNNKNNIEDNVVDEDRKYLKLLLLNLCLFEEEASRDCREKQCFEQSVFSVQWIFHQQLELLFTRNVTIFFNDNKAAMEANRKLSLRDLESMD</sequence>
<evidence type="ECO:0000313" key="2">
    <source>
        <dbReference type="Proteomes" id="UP000091820"/>
    </source>
</evidence>
<evidence type="ECO:0000313" key="1">
    <source>
        <dbReference type="EnsemblMetazoa" id="GBRI006488-PA"/>
    </source>
</evidence>
<name>A0A1A9W4Y1_9MUSC</name>
<proteinExistence type="predicted"/>